<keyword evidence="5" id="KW-0732">Signal</keyword>
<dbReference type="GO" id="GO:0005125">
    <property type="term" value="F:cytokine activity"/>
    <property type="evidence" value="ECO:0007669"/>
    <property type="project" value="UniProtKB-KW"/>
</dbReference>
<dbReference type="PRINTS" id="PR01932">
    <property type="entry name" value="INTRLEUKIN17"/>
</dbReference>
<evidence type="ECO:0000256" key="9">
    <source>
        <dbReference type="ARBA" id="ARBA00072455"/>
    </source>
</evidence>
<evidence type="ECO:0000256" key="6">
    <source>
        <dbReference type="ARBA" id="ARBA00023157"/>
    </source>
</evidence>
<comment type="subunit">
    <text evidence="8">Homodimer. Forms complexes with IL17RA and IL17RC receptors with 2:1 binding stoichiometry: two receptor chains for one interleukin molecule. IL17A homodimer preferentially drives the formation of IL17RA-IL17RC heterodimeric receptor complex. IL17A homodimer adopts an asymmetrical ternary structure with one IL17RA molecule, allowing for high affinity interactions of one IL17A monomer with one IL17RA molecule (via D1 and D2 domains), while disfavoring binding of a second IL17RA molecule on the other IL17A monomer. Heterodimer with IL17F. IL17A-IL17F forms complexes with IL17RA-IL17RC, but with lower affinity when compared to IL17A homodimer. IL17RA and IL17RC chains cannot distinguish between IL17A and IL17F molecules, potentially enabling the formation of topologically distinct complexes.</text>
</comment>
<dbReference type="Gene3D" id="2.10.90.10">
    <property type="entry name" value="Cystine-knot cytokines"/>
    <property type="match status" value="1"/>
</dbReference>
<dbReference type="FunFam" id="2.10.90.10:FF:000038">
    <property type="entry name" value="Interleukin-17A"/>
    <property type="match status" value="1"/>
</dbReference>
<keyword evidence="11" id="KW-1185">Reference proteome</keyword>
<keyword evidence="7" id="KW-0325">Glycoprotein</keyword>
<accession>A0AAA9SZB9</accession>
<evidence type="ECO:0000256" key="2">
    <source>
        <dbReference type="ARBA" id="ARBA00007236"/>
    </source>
</evidence>
<comment type="similarity">
    <text evidence="2">Belongs to the IL-17 family.</text>
</comment>
<dbReference type="SUPFAM" id="SSF57501">
    <property type="entry name" value="Cystine-knot cytokines"/>
    <property type="match status" value="1"/>
</dbReference>
<evidence type="ECO:0000256" key="7">
    <source>
        <dbReference type="ARBA" id="ARBA00023180"/>
    </source>
</evidence>
<name>A0AAA9SZB9_BOVIN</name>
<dbReference type="Proteomes" id="UP000009136">
    <property type="component" value="Chromosome 23"/>
</dbReference>
<evidence type="ECO:0000256" key="8">
    <source>
        <dbReference type="ARBA" id="ARBA00065872"/>
    </source>
</evidence>
<dbReference type="GO" id="GO:0005615">
    <property type="term" value="C:extracellular space"/>
    <property type="evidence" value="ECO:0007669"/>
    <property type="project" value="UniProtKB-KW"/>
</dbReference>
<dbReference type="Pfam" id="PF06083">
    <property type="entry name" value="IL17"/>
    <property type="match status" value="1"/>
</dbReference>
<dbReference type="GO" id="GO:0010557">
    <property type="term" value="P:positive regulation of macromolecule biosynthetic process"/>
    <property type="evidence" value="ECO:0007669"/>
    <property type="project" value="UniProtKB-ARBA"/>
</dbReference>
<keyword evidence="4" id="KW-0964">Secreted</keyword>
<evidence type="ECO:0000313" key="11">
    <source>
        <dbReference type="Proteomes" id="UP000009136"/>
    </source>
</evidence>
<dbReference type="GlyGen" id="A0AAA9SZB9">
    <property type="glycosylation" value="1 site"/>
</dbReference>
<evidence type="ECO:0000256" key="4">
    <source>
        <dbReference type="ARBA" id="ARBA00022525"/>
    </source>
</evidence>
<dbReference type="AlphaFoldDB" id="A0AAA9SZB9"/>
<gene>
    <name evidence="10" type="primary">IL17F</name>
</gene>
<evidence type="ECO:0000256" key="1">
    <source>
        <dbReference type="ARBA" id="ARBA00004613"/>
    </source>
</evidence>
<dbReference type="GO" id="GO:0080090">
    <property type="term" value="P:regulation of primary metabolic process"/>
    <property type="evidence" value="ECO:0007669"/>
    <property type="project" value="UniProtKB-ARBA"/>
</dbReference>
<sequence length="207" mass="23243">MVSDPAMVAPTMGEMEEYAEGNHPVKVKECPVAPETYIVFPVAKCNVEVKFLLLLTLWLTLLGEAAAQKPPRSGDSGLCPTLEDHIVRVDIRIRRRNQGVFFSRNLQNRSISPWDYNITRDANRFPSEIAEAQCRHMGCINAEGQEDRTLNSVPIQQEFLVLRRKQNGCPGLFQLEKVLVTVGCTCVTPMVRHLHDPMADQVADQLS</sequence>
<dbReference type="GO" id="GO:0006954">
    <property type="term" value="P:inflammatory response"/>
    <property type="evidence" value="ECO:0007669"/>
    <property type="project" value="InterPro"/>
</dbReference>
<evidence type="ECO:0000313" key="10">
    <source>
        <dbReference type="Ensembl" id="ENSBTAP00000090765.1"/>
    </source>
</evidence>
<organism evidence="10 11">
    <name type="scientific">Bos taurus</name>
    <name type="common">Bovine</name>
    <dbReference type="NCBI Taxonomy" id="9913"/>
    <lineage>
        <taxon>Eukaryota</taxon>
        <taxon>Metazoa</taxon>
        <taxon>Chordata</taxon>
        <taxon>Craniata</taxon>
        <taxon>Vertebrata</taxon>
        <taxon>Euteleostomi</taxon>
        <taxon>Mammalia</taxon>
        <taxon>Eutheria</taxon>
        <taxon>Laurasiatheria</taxon>
        <taxon>Artiodactyla</taxon>
        <taxon>Ruminantia</taxon>
        <taxon>Pecora</taxon>
        <taxon>Bovidae</taxon>
        <taxon>Bovinae</taxon>
        <taxon>Bos</taxon>
    </lineage>
</organism>
<dbReference type="GO" id="GO:0010468">
    <property type="term" value="P:regulation of gene expression"/>
    <property type="evidence" value="ECO:0007669"/>
    <property type="project" value="UniProtKB-ARBA"/>
</dbReference>
<evidence type="ECO:0000256" key="3">
    <source>
        <dbReference type="ARBA" id="ARBA00022514"/>
    </source>
</evidence>
<evidence type="ECO:0000256" key="5">
    <source>
        <dbReference type="ARBA" id="ARBA00022729"/>
    </source>
</evidence>
<dbReference type="Ensembl" id="ENSBTAT00000099833.1">
    <property type="protein sequence ID" value="ENSBTAP00000090765.1"/>
    <property type="gene ID" value="ENSBTAG00000016835.7"/>
</dbReference>
<reference evidence="10" key="1">
    <citation type="submission" date="2018-03" db="EMBL/GenBank/DDBJ databases">
        <title>ARS-UCD1.2.</title>
        <authorList>
            <person name="Rosen B.D."/>
            <person name="Bickhart D.M."/>
            <person name="Koren S."/>
            <person name="Schnabel R.D."/>
            <person name="Hall R."/>
            <person name="Zimin A."/>
            <person name="Dreischer C."/>
            <person name="Schultheiss S."/>
            <person name="Schroeder S.G."/>
            <person name="Elsik C.G."/>
            <person name="Couldrey C."/>
            <person name="Liu G.E."/>
            <person name="Van Tassell C.P."/>
            <person name="Phillippy A.M."/>
            <person name="Smith T.P.L."/>
            <person name="Medrano J.F."/>
        </authorList>
    </citation>
    <scope>NUCLEOTIDE SEQUENCE [LARGE SCALE GENOMIC DNA]</scope>
    <source>
        <strain evidence="10">Hereford</strain>
    </source>
</reference>
<comment type="subcellular location">
    <subcellularLocation>
        <location evidence="1">Secreted</location>
    </subcellularLocation>
</comment>
<dbReference type="InterPro" id="IPR010345">
    <property type="entry name" value="IL-17_fam"/>
</dbReference>
<dbReference type="GeneTree" id="ENSGT00940000156618"/>
<reference evidence="10" key="2">
    <citation type="submission" date="2025-08" db="UniProtKB">
        <authorList>
            <consortium name="Ensembl"/>
        </authorList>
    </citation>
    <scope>IDENTIFICATION</scope>
    <source>
        <strain evidence="10">Hereford</strain>
    </source>
</reference>
<dbReference type="InterPro" id="IPR020440">
    <property type="entry name" value="IL-17_chr"/>
</dbReference>
<reference evidence="10" key="3">
    <citation type="submission" date="2025-09" db="UniProtKB">
        <authorList>
            <consortium name="Ensembl"/>
        </authorList>
    </citation>
    <scope>IDENTIFICATION</scope>
    <source>
        <strain evidence="10">Hereford</strain>
    </source>
</reference>
<dbReference type="InterPro" id="IPR029034">
    <property type="entry name" value="Cystine-knot_cytokine"/>
</dbReference>
<protein>
    <recommendedName>
        <fullName evidence="9">Interleukin-17A</fullName>
    </recommendedName>
</protein>
<proteinExistence type="inferred from homology"/>
<keyword evidence="6" id="KW-1015">Disulfide bond</keyword>
<keyword evidence="3" id="KW-0202">Cytokine</keyword>